<keyword evidence="2" id="KW-1185">Reference proteome</keyword>
<evidence type="ECO:0000313" key="1">
    <source>
        <dbReference type="EMBL" id="OZV69735.1"/>
    </source>
</evidence>
<accession>A0A265UWQ0</accession>
<organism evidence="1 2">
    <name type="scientific">Winogradskyella aurantia</name>
    <dbReference type="NCBI Taxonomy" id="1915063"/>
    <lineage>
        <taxon>Bacteria</taxon>
        <taxon>Pseudomonadati</taxon>
        <taxon>Bacteroidota</taxon>
        <taxon>Flavobacteriia</taxon>
        <taxon>Flavobacteriales</taxon>
        <taxon>Flavobacteriaceae</taxon>
        <taxon>Winogradskyella</taxon>
    </lineage>
</organism>
<dbReference type="AlphaFoldDB" id="A0A265UWQ0"/>
<gene>
    <name evidence="1" type="ORF">CA834_03685</name>
</gene>
<dbReference type="Proteomes" id="UP000216840">
    <property type="component" value="Unassembled WGS sequence"/>
</dbReference>
<sequence length="83" mass="8965">MRPPPKESALANSPNDFQPLVKKIPTAPQVTWTFAVVRPPPKESALANSQNIFLTLVQKYTSGTAGDMDFCCCTASPKRISAS</sequence>
<dbReference type="EMBL" id="NGJN01000002">
    <property type="protein sequence ID" value="OZV69735.1"/>
    <property type="molecule type" value="Genomic_DNA"/>
</dbReference>
<reference evidence="1 2" key="1">
    <citation type="submission" date="2017-05" db="EMBL/GenBank/DDBJ databases">
        <title>The draft genome sequence of Idiomarina salinarum WNB302.</title>
        <authorList>
            <person name="Sun Y."/>
            <person name="Chen B."/>
            <person name="Du Z."/>
        </authorList>
    </citation>
    <scope>NUCLEOTIDE SEQUENCE [LARGE SCALE GENOMIC DNA]</scope>
    <source>
        <strain evidence="1 2">WNB302</strain>
    </source>
</reference>
<protein>
    <submittedName>
        <fullName evidence="1">Uncharacterized protein</fullName>
    </submittedName>
</protein>
<evidence type="ECO:0000313" key="2">
    <source>
        <dbReference type="Proteomes" id="UP000216840"/>
    </source>
</evidence>
<proteinExistence type="predicted"/>
<name>A0A265UWQ0_9FLAO</name>
<comment type="caution">
    <text evidence="1">The sequence shown here is derived from an EMBL/GenBank/DDBJ whole genome shotgun (WGS) entry which is preliminary data.</text>
</comment>